<dbReference type="EMBL" id="LABY01000166">
    <property type="protein sequence ID" value="KMO32865.1"/>
    <property type="molecule type" value="Genomic_DNA"/>
</dbReference>
<keyword evidence="3" id="KW-1185">Reference proteome</keyword>
<comment type="caution">
    <text evidence="2">The sequence shown here is derived from an EMBL/GenBank/DDBJ whole genome shotgun (WGS) entry which is preliminary data.</text>
</comment>
<dbReference type="PATRIC" id="fig|298794.3.peg.1920"/>
<accession>A0A0J6SCC3</accession>
<feature type="signal peptide" evidence="1">
    <location>
        <begin position="1"/>
        <end position="25"/>
    </location>
</feature>
<dbReference type="OrthoDB" id="7989451at2"/>
<keyword evidence="1" id="KW-0732">Signal</keyword>
<proteinExistence type="predicted"/>
<dbReference type="Proteomes" id="UP000035955">
    <property type="component" value="Unassembled WGS sequence"/>
</dbReference>
<evidence type="ECO:0000256" key="1">
    <source>
        <dbReference type="SAM" id="SignalP"/>
    </source>
</evidence>
<sequence length="255" mass="26653">MRRQLSLLLPAGAVLAVALVSPVQAQGLYPQWEISLQRLLSGMKVSGAQSSATALQTTNGHKAAAEAAASTLVSQDNALRLARIQHQYGYDTGTGYAACDVALGISQERDSYASADKVRQSFRAADQRWLTNGGDAAERKGDSLAQRRTFYCSPSEQETGWCRGAKPGGFGAGDSDAAPWLLNRDYGAEEVMTAADYLDVVAPLPTVKPNPATAEQDAALVMARRHGAIMSGARAGLVGVIVGGMGGDSRQGGSP</sequence>
<evidence type="ECO:0000313" key="2">
    <source>
        <dbReference type="EMBL" id="KMO32865.1"/>
    </source>
</evidence>
<reference evidence="2 3" key="1">
    <citation type="submission" date="2015-03" db="EMBL/GenBank/DDBJ databases">
        <title>Genome sequencing of Methylobacterium variabile DSM 16961.</title>
        <authorList>
            <person name="Chaudhry V."/>
            <person name="Patil P.B."/>
        </authorList>
    </citation>
    <scope>NUCLEOTIDE SEQUENCE [LARGE SCALE GENOMIC DNA]</scope>
    <source>
        <strain evidence="2 3">DSM 16961</strain>
    </source>
</reference>
<gene>
    <name evidence="2" type="ORF">VQ02_22520</name>
</gene>
<feature type="chain" id="PRO_5005280973" evidence="1">
    <location>
        <begin position="26"/>
        <end position="255"/>
    </location>
</feature>
<dbReference type="RefSeq" id="WP_048446456.1">
    <property type="nucleotide sequence ID" value="NZ_LABY01000166.1"/>
</dbReference>
<dbReference type="AlphaFoldDB" id="A0A0J6SCC3"/>
<organism evidence="2 3">
    <name type="scientific">Methylobacterium variabile</name>
    <dbReference type="NCBI Taxonomy" id="298794"/>
    <lineage>
        <taxon>Bacteria</taxon>
        <taxon>Pseudomonadati</taxon>
        <taxon>Pseudomonadota</taxon>
        <taxon>Alphaproteobacteria</taxon>
        <taxon>Hyphomicrobiales</taxon>
        <taxon>Methylobacteriaceae</taxon>
        <taxon>Methylobacterium</taxon>
    </lineage>
</organism>
<evidence type="ECO:0000313" key="3">
    <source>
        <dbReference type="Proteomes" id="UP000035955"/>
    </source>
</evidence>
<protein>
    <submittedName>
        <fullName evidence="2">Uncharacterized protein</fullName>
    </submittedName>
</protein>
<name>A0A0J6SCC3_9HYPH</name>